<accession>A0A845Q8K1</accession>
<reference evidence="4 5" key="1">
    <citation type="journal article" date="2016" name="Int. J. Syst. Evol. Microbiol.">
        <title>Pyruvatibacter mobilis gen. nov., sp. nov., a marine bacterium from the culture broth of Picochlorum sp. 122.</title>
        <authorList>
            <person name="Wang G."/>
            <person name="Tang M."/>
            <person name="Wu H."/>
            <person name="Dai S."/>
            <person name="Li T."/>
            <person name="Chen C."/>
            <person name="He H."/>
            <person name="Fan J."/>
            <person name="Xiang W."/>
            <person name="Li X."/>
        </authorList>
    </citation>
    <scope>NUCLEOTIDE SEQUENCE [LARGE SCALE GENOMIC DNA]</scope>
    <source>
        <strain evidence="4 5">GYP-11</strain>
    </source>
</reference>
<evidence type="ECO:0000259" key="3">
    <source>
        <dbReference type="Pfam" id="PF07859"/>
    </source>
</evidence>
<organism evidence="4 5">
    <name type="scientific">Pyruvatibacter mobilis</name>
    <dbReference type="NCBI Taxonomy" id="1712261"/>
    <lineage>
        <taxon>Bacteria</taxon>
        <taxon>Pseudomonadati</taxon>
        <taxon>Pseudomonadota</taxon>
        <taxon>Alphaproteobacteria</taxon>
        <taxon>Hyphomicrobiales</taxon>
        <taxon>Parvibaculaceae</taxon>
        <taxon>Pyruvatibacter</taxon>
    </lineage>
</organism>
<gene>
    <name evidence="4" type="ORF">GTQ45_03405</name>
</gene>
<feature type="compositionally biased region" description="Low complexity" evidence="2">
    <location>
        <begin position="355"/>
        <end position="365"/>
    </location>
</feature>
<feature type="domain" description="Alpha/beta hydrolase fold-3" evidence="3">
    <location>
        <begin position="110"/>
        <end position="316"/>
    </location>
</feature>
<dbReference type="RefSeq" id="WP_160586854.1">
    <property type="nucleotide sequence ID" value="NZ_BMHN01000001.1"/>
</dbReference>
<comment type="caution">
    <text evidence="4">The sequence shown here is derived from an EMBL/GenBank/DDBJ whole genome shotgun (WGS) entry which is preliminary data.</text>
</comment>
<evidence type="ECO:0000256" key="2">
    <source>
        <dbReference type="SAM" id="MobiDB-lite"/>
    </source>
</evidence>
<dbReference type="PROSITE" id="PS00122">
    <property type="entry name" value="CARBOXYLESTERASE_B_1"/>
    <property type="match status" value="1"/>
</dbReference>
<dbReference type="InterPro" id="IPR013094">
    <property type="entry name" value="AB_hydrolase_3"/>
</dbReference>
<sequence length="365" mass="38523">MSAQQFIARMMMRLPAGMLRSMSKGAVLTVDGREIDPGVGFLTAQAGKGPGIHTMPAADAREATRAGFAMMNAKRSSDVGVTELTLPGPDGPLQARHYWPLTGKQSDALVVYFHMGGCVIGDLDTCDHFCSLISARTGAGVISVDYRLAPEHVFPAAAQDAIAAFKWVRDNAAQFGGRPDNVAVGGDSAGGNLSAVVAQEMKRLGEQGPSVQLLIYPWVDTVDRTGSMESCGQCVPLDTQTMEYFEGLYMAGDVDKAGPYASPGRTEDLAGLPPALIYTAGFDPLRDQGEAYARRLEDAGVKVTFREYGDLPHGFTAMSGVSRRAKDVNIEIVDDLGTALAAAEASTRPSPSPSQTAATQDQAAS</sequence>
<dbReference type="OrthoDB" id="9806180at2"/>
<dbReference type="PANTHER" id="PTHR48081">
    <property type="entry name" value="AB HYDROLASE SUPERFAMILY PROTEIN C4A8.06C"/>
    <property type="match status" value="1"/>
</dbReference>
<evidence type="ECO:0000313" key="4">
    <source>
        <dbReference type="EMBL" id="NBG94774.1"/>
    </source>
</evidence>
<protein>
    <submittedName>
        <fullName evidence="4">Alpha/beta hydrolase fold domain-containing protein</fullName>
    </submittedName>
</protein>
<proteinExistence type="predicted"/>
<dbReference type="GeneID" id="300655643"/>
<dbReference type="PANTHER" id="PTHR48081:SF8">
    <property type="entry name" value="ALPHA_BETA HYDROLASE FOLD-3 DOMAIN-CONTAINING PROTEIN-RELATED"/>
    <property type="match status" value="1"/>
</dbReference>
<dbReference type="SUPFAM" id="SSF53474">
    <property type="entry name" value="alpha/beta-Hydrolases"/>
    <property type="match status" value="1"/>
</dbReference>
<dbReference type="InterPro" id="IPR019826">
    <property type="entry name" value="Carboxylesterase_B_AS"/>
</dbReference>
<dbReference type="EMBL" id="WXYQ01000003">
    <property type="protein sequence ID" value="NBG94774.1"/>
    <property type="molecule type" value="Genomic_DNA"/>
</dbReference>
<dbReference type="GO" id="GO:0016787">
    <property type="term" value="F:hydrolase activity"/>
    <property type="evidence" value="ECO:0007669"/>
    <property type="project" value="UniProtKB-KW"/>
</dbReference>
<dbReference type="Pfam" id="PF07859">
    <property type="entry name" value="Abhydrolase_3"/>
    <property type="match status" value="1"/>
</dbReference>
<dbReference type="Gene3D" id="3.40.50.1820">
    <property type="entry name" value="alpha/beta hydrolase"/>
    <property type="match status" value="1"/>
</dbReference>
<dbReference type="InterPro" id="IPR050300">
    <property type="entry name" value="GDXG_lipolytic_enzyme"/>
</dbReference>
<dbReference type="Proteomes" id="UP000470384">
    <property type="component" value="Unassembled WGS sequence"/>
</dbReference>
<keyword evidence="5" id="KW-1185">Reference proteome</keyword>
<name>A0A845Q8K1_9HYPH</name>
<dbReference type="AlphaFoldDB" id="A0A845Q8K1"/>
<evidence type="ECO:0000256" key="1">
    <source>
        <dbReference type="ARBA" id="ARBA00022801"/>
    </source>
</evidence>
<keyword evidence="1 4" id="KW-0378">Hydrolase</keyword>
<feature type="region of interest" description="Disordered" evidence="2">
    <location>
        <begin position="342"/>
        <end position="365"/>
    </location>
</feature>
<evidence type="ECO:0000313" key="5">
    <source>
        <dbReference type="Proteomes" id="UP000470384"/>
    </source>
</evidence>
<dbReference type="InterPro" id="IPR029058">
    <property type="entry name" value="AB_hydrolase_fold"/>
</dbReference>